<evidence type="ECO:0000313" key="1">
    <source>
        <dbReference type="EMBL" id="GAA0329266.1"/>
    </source>
</evidence>
<dbReference type="EMBL" id="BAAABM010000015">
    <property type="protein sequence ID" value="GAA0329266.1"/>
    <property type="molecule type" value="Genomic_DNA"/>
</dbReference>
<protein>
    <submittedName>
        <fullName evidence="1">Uncharacterized protein</fullName>
    </submittedName>
</protein>
<keyword evidence="2" id="KW-1185">Reference proteome</keyword>
<reference evidence="1 2" key="1">
    <citation type="journal article" date="2019" name="Int. J. Syst. Evol. Microbiol.">
        <title>The Global Catalogue of Microorganisms (GCM) 10K type strain sequencing project: providing services to taxonomists for standard genome sequencing and annotation.</title>
        <authorList>
            <consortium name="The Broad Institute Genomics Platform"/>
            <consortium name="The Broad Institute Genome Sequencing Center for Infectious Disease"/>
            <person name="Wu L."/>
            <person name="Ma J."/>
        </authorList>
    </citation>
    <scope>NUCLEOTIDE SEQUENCE [LARGE SCALE GENOMIC DNA]</scope>
    <source>
        <strain evidence="1 2">JCM 3146</strain>
    </source>
</reference>
<dbReference type="RefSeq" id="WP_289849136.1">
    <property type="nucleotide sequence ID" value="NZ_BAAABM010000015.1"/>
</dbReference>
<organism evidence="1 2">
    <name type="scientific">Actinoallomurus spadix</name>
    <dbReference type="NCBI Taxonomy" id="79912"/>
    <lineage>
        <taxon>Bacteria</taxon>
        <taxon>Bacillati</taxon>
        <taxon>Actinomycetota</taxon>
        <taxon>Actinomycetes</taxon>
        <taxon>Streptosporangiales</taxon>
        <taxon>Thermomonosporaceae</taxon>
        <taxon>Actinoallomurus</taxon>
    </lineage>
</organism>
<accession>A0ABN0W9G6</accession>
<proteinExistence type="predicted"/>
<evidence type="ECO:0000313" key="2">
    <source>
        <dbReference type="Proteomes" id="UP001501822"/>
    </source>
</evidence>
<name>A0ABN0W9G6_9ACTN</name>
<gene>
    <name evidence="1" type="ORF">GCM10010151_18870</name>
</gene>
<dbReference type="Proteomes" id="UP001501822">
    <property type="component" value="Unassembled WGS sequence"/>
</dbReference>
<comment type="caution">
    <text evidence="1">The sequence shown here is derived from an EMBL/GenBank/DDBJ whole genome shotgun (WGS) entry which is preliminary data.</text>
</comment>
<sequence>MTVWTALTATLLFLIYHARLGAARRRQGPANPYGFPSVES</sequence>